<dbReference type="SUPFAM" id="SSF56281">
    <property type="entry name" value="Metallo-hydrolase/oxidoreductase"/>
    <property type="match status" value="1"/>
</dbReference>
<name>A0A561DNZ1_9BACI</name>
<evidence type="ECO:0000313" key="2">
    <source>
        <dbReference type="Proteomes" id="UP000319671"/>
    </source>
</evidence>
<protein>
    <recommendedName>
        <fullName evidence="3">Metallo-beta-lactamase superfamily protein</fullName>
    </recommendedName>
</protein>
<comment type="caution">
    <text evidence="1">The sequence shown here is derived from an EMBL/GenBank/DDBJ whole genome shotgun (WGS) entry which is preliminary data.</text>
</comment>
<gene>
    <name evidence="1" type="ORF">FB550_103214</name>
</gene>
<dbReference type="RefSeq" id="WP_144563531.1">
    <property type="nucleotide sequence ID" value="NZ_VIVN01000003.1"/>
</dbReference>
<sequence length="128" mass="14863">MRVDFFRKLYEEMGCGDIGERQVVDLYNPIILREDKKIHYEIQGITKNKLCGFDTLDIPGHAPYQIAFYHKECKWLFVGDLLIENLPSNAFIEPDVDGNRTKSLLQQRQSLEKCLALDVELVFQVTVI</sequence>
<evidence type="ECO:0008006" key="3">
    <source>
        <dbReference type="Google" id="ProtNLM"/>
    </source>
</evidence>
<dbReference type="AlphaFoldDB" id="A0A561DNZ1"/>
<keyword evidence="2" id="KW-1185">Reference proteome</keyword>
<dbReference type="Gene3D" id="3.60.15.10">
    <property type="entry name" value="Ribonuclease Z/Hydroxyacylglutathione hydrolase-like"/>
    <property type="match status" value="1"/>
</dbReference>
<reference evidence="1 2" key="1">
    <citation type="submission" date="2019-06" db="EMBL/GenBank/DDBJ databases">
        <title>Sorghum-associated microbial communities from plants grown in Nebraska, USA.</title>
        <authorList>
            <person name="Schachtman D."/>
        </authorList>
    </citation>
    <scope>NUCLEOTIDE SEQUENCE [LARGE SCALE GENOMIC DNA]</scope>
    <source>
        <strain evidence="1 2">2482</strain>
    </source>
</reference>
<organism evidence="1 2">
    <name type="scientific">Neobacillus bataviensis</name>
    <dbReference type="NCBI Taxonomy" id="220685"/>
    <lineage>
        <taxon>Bacteria</taxon>
        <taxon>Bacillati</taxon>
        <taxon>Bacillota</taxon>
        <taxon>Bacilli</taxon>
        <taxon>Bacillales</taxon>
        <taxon>Bacillaceae</taxon>
        <taxon>Neobacillus</taxon>
    </lineage>
</organism>
<dbReference type="Proteomes" id="UP000319671">
    <property type="component" value="Unassembled WGS sequence"/>
</dbReference>
<dbReference type="EMBL" id="VIVN01000003">
    <property type="protein sequence ID" value="TWE05039.1"/>
    <property type="molecule type" value="Genomic_DNA"/>
</dbReference>
<proteinExistence type="predicted"/>
<accession>A0A561DNZ1</accession>
<dbReference type="InterPro" id="IPR036866">
    <property type="entry name" value="RibonucZ/Hydroxyglut_hydro"/>
</dbReference>
<evidence type="ECO:0000313" key="1">
    <source>
        <dbReference type="EMBL" id="TWE05039.1"/>
    </source>
</evidence>